<dbReference type="RefSeq" id="XP_033521062.1">
    <property type="nucleotide sequence ID" value="XM_033662790.1"/>
</dbReference>
<protein>
    <recommendedName>
        <fullName evidence="1">Condensation domain-containing protein</fullName>
    </recommendedName>
</protein>
<feature type="domain" description="Condensation" evidence="1">
    <location>
        <begin position="6"/>
        <end position="54"/>
    </location>
</feature>
<dbReference type="PANTHER" id="PTHR45527">
    <property type="entry name" value="NONRIBOSOMAL PEPTIDE SYNTHETASE"/>
    <property type="match status" value="1"/>
</dbReference>
<dbReference type="AlphaFoldDB" id="A0A6A6A4D8"/>
<dbReference type="EMBL" id="ML977513">
    <property type="protein sequence ID" value="KAF2126670.1"/>
    <property type="molecule type" value="Genomic_DNA"/>
</dbReference>
<dbReference type="GeneID" id="54403222"/>
<feature type="non-terminal residue" evidence="2">
    <location>
        <position position="54"/>
    </location>
</feature>
<dbReference type="GO" id="GO:0044550">
    <property type="term" value="P:secondary metabolite biosynthetic process"/>
    <property type="evidence" value="ECO:0007669"/>
    <property type="project" value="TreeGrafter"/>
</dbReference>
<accession>A0A6A6A4D8</accession>
<dbReference type="GO" id="GO:0043041">
    <property type="term" value="P:amino acid activation for nonribosomal peptide biosynthetic process"/>
    <property type="evidence" value="ECO:0007669"/>
    <property type="project" value="TreeGrafter"/>
</dbReference>
<dbReference type="SUPFAM" id="SSF52777">
    <property type="entry name" value="CoA-dependent acyltransferases"/>
    <property type="match status" value="1"/>
</dbReference>
<dbReference type="GO" id="GO:0031177">
    <property type="term" value="F:phosphopantetheine binding"/>
    <property type="evidence" value="ECO:0007669"/>
    <property type="project" value="TreeGrafter"/>
</dbReference>
<dbReference type="GO" id="GO:0005737">
    <property type="term" value="C:cytoplasm"/>
    <property type="evidence" value="ECO:0007669"/>
    <property type="project" value="TreeGrafter"/>
</dbReference>
<proteinExistence type="predicted"/>
<dbReference type="Gene3D" id="3.30.559.30">
    <property type="entry name" value="Nonribosomal peptide synthetase, condensation domain"/>
    <property type="match status" value="1"/>
</dbReference>
<dbReference type="InterPro" id="IPR001242">
    <property type="entry name" value="Condensation_dom"/>
</dbReference>
<dbReference type="Pfam" id="PF00668">
    <property type="entry name" value="Condensation"/>
    <property type="match status" value="1"/>
</dbReference>
<keyword evidence="3" id="KW-1185">Reference proteome</keyword>
<feature type="non-terminal residue" evidence="2">
    <location>
        <position position="1"/>
    </location>
</feature>
<evidence type="ECO:0000313" key="2">
    <source>
        <dbReference type="EMBL" id="KAF2126670.1"/>
    </source>
</evidence>
<dbReference type="OrthoDB" id="3791627at2759"/>
<gene>
    <name evidence="2" type="ORF">P153DRAFT_257687</name>
</gene>
<dbReference type="Proteomes" id="UP000799771">
    <property type="component" value="Unassembled WGS sequence"/>
</dbReference>
<sequence length="54" mass="5691">AVVINVAWALVLSELTDNSDIVFGNVTTGRNGSMPGLHEVVGPCVNMVPLRLDV</sequence>
<dbReference type="GO" id="GO:0003824">
    <property type="term" value="F:catalytic activity"/>
    <property type="evidence" value="ECO:0007669"/>
    <property type="project" value="InterPro"/>
</dbReference>
<dbReference type="PANTHER" id="PTHR45527:SF1">
    <property type="entry name" value="FATTY ACID SYNTHASE"/>
    <property type="match status" value="1"/>
</dbReference>
<name>A0A6A6A4D8_9PLEO</name>
<organism evidence="2 3">
    <name type="scientific">Dothidotthia symphoricarpi CBS 119687</name>
    <dbReference type="NCBI Taxonomy" id="1392245"/>
    <lineage>
        <taxon>Eukaryota</taxon>
        <taxon>Fungi</taxon>
        <taxon>Dikarya</taxon>
        <taxon>Ascomycota</taxon>
        <taxon>Pezizomycotina</taxon>
        <taxon>Dothideomycetes</taxon>
        <taxon>Pleosporomycetidae</taxon>
        <taxon>Pleosporales</taxon>
        <taxon>Dothidotthiaceae</taxon>
        <taxon>Dothidotthia</taxon>
    </lineage>
</organism>
<evidence type="ECO:0000313" key="3">
    <source>
        <dbReference type="Proteomes" id="UP000799771"/>
    </source>
</evidence>
<reference evidence="2" key="1">
    <citation type="journal article" date="2020" name="Stud. Mycol.">
        <title>101 Dothideomycetes genomes: a test case for predicting lifestyles and emergence of pathogens.</title>
        <authorList>
            <person name="Haridas S."/>
            <person name="Albert R."/>
            <person name="Binder M."/>
            <person name="Bloem J."/>
            <person name="Labutti K."/>
            <person name="Salamov A."/>
            <person name="Andreopoulos B."/>
            <person name="Baker S."/>
            <person name="Barry K."/>
            <person name="Bills G."/>
            <person name="Bluhm B."/>
            <person name="Cannon C."/>
            <person name="Castanera R."/>
            <person name="Culley D."/>
            <person name="Daum C."/>
            <person name="Ezra D."/>
            <person name="Gonzalez J."/>
            <person name="Henrissat B."/>
            <person name="Kuo A."/>
            <person name="Liang C."/>
            <person name="Lipzen A."/>
            <person name="Lutzoni F."/>
            <person name="Magnuson J."/>
            <person name="Mondo S."/>
            <person name="Nolan M."/>
            <person name="Ohm R."/>
            <person name="Pangilinan J."/>
            <person name="Park H.-J."/>
            <person name="Ramirez L."/>
            <person name="Alfaro M."/>
            <person name="Sun H."/>
            <person name="Tritt A."/>
            <person name="Yoshinaga Y."/>
            <person name="Zwiers L.-H."/>
            <person name="Turgeon B."/>
            <person name="Goodwin S."/>
            <person name="Spatafora J."/>
            <person name="Crous P."/>
            <person name="Grigoriev I."/>
        </authorList>
    </citation>
    <scope>NUCLEOTIDE SEQUENCE</scope>
    <source>
        <strain evidence="2">CBS 119687</strain>
    </source>
</reference>
<evidence type="ECO:0000259" key="1">
    <source>
        <dbReference type="Pfam" id="PF00668"/>
    </source>
</evidence>